<dbReference type="PANTHER" id="PTHR30576:SF0">
    <property type="entry name" value="UNDECAPRENYL-PHOSPHATE N-ACETYLGALACTOSAMINYL 1-PHOSPHATE TRANSFERASE-RELATED"/>
    <property type="match status" value="1"/>
</dbReference>
<keyword evidence="3" id="KW-1133">Transmembrane helix</keyword>
<comment type="similarity">
    <text evidence="1">Belongs to the bacterial sugar transferase family.</text>
</comment>
<protein>
    <submittedName>
        <fullName evidence="5">Sugar transferase</fullName>
    </submittedName>
</protein>
<feature type="transmembrane region" description="Helical" evidence="3">
    <location>
        <begin position="124"/>
        <end position="145"/>
    </location>
</feature>
<feature type="transmembrane region" description="Helical" evidence="3">
    <location>
        <begin position="277"/>
        <end position="298"/>
    </location>
</feature>
<feature type="transmembrane region" description="Helical" evidence="3">
    <location>
        <begin position="33"/>
        <end position="54"/>
    </location>
</feature>
<dbReference type="Proteomes" id="UP000465810">
    <property type="component" value="Unassembled WGS sequence"/>
</dbReference>
<feature type="transmembrane region" description="Helical" evidence="3">
    <location>
        <begin position="66"/>
        <end position="85"/>
    </location>
</feature>
<keyword evidence="2" id="KW-0270">Exopolysaccharide synthesis</keyword>
<gene>
    <name evidence="5" type="ORF">GR702_01990</name>
</gene>
<organism evidence="5 6">
    <name type="scientific">Novosphingobium silvae</name>
    <dbReference type="NCBI Taxonomy" id="2692619"/>
    <lineage>
        <taxon>Bacteria</taxon>
        <taxon>Pseudomonadati</taxon>
        <taxon>Pseudomonadota</taxon>
        <taxon>Alphaproteobacteria</taxon>
        <taxon>Sphingomonadales</taxon>
        <taxon>Sphingomonadaceae</taxon>
        <taxon>Novosphingobium</taxon>
    </lineage>
</organism>
<dbReference type="Pfam" id="PF02397">
    <property type="entry name" value="Bac_transf"/>
    <property type="match status" value="1"/>
</dbReference>
<dbReference type="GO" id="GO:0000271">
    <property type="term" value="P:polysaccharide biosynthetic process"/>
    <property type="evidence" value="ECO:0007669"/>
    <property type="project" value="UniProtKB-KW"/>
</dbReference>
<evidence type="ECO:0000256" key="2">
    <source>
        <dbReference type="ARBA" id="ARBA00023169"/>
    </source>
</evidence>
<comment type="caution">
    <text evidence="5">The sequence shown here is derived from an EMBL/GenBank/DDBJ whole genome shotgun (WGS) entry which is preliminary data.</text>
</comment>
<evidence type="ECO:0000256" key="3">
    <source>
        <dbReference type="SAM" id="Phobius"/>
    </source>
</evidence>
<evidence type="ECO:0000256" key="1">
    <source>
        <dbReference type="ARBA" id="ARBA00006464"/>
    </source>
</evidence>
<keyword evidence="5" id="KW-0808">Transferase</keyword>
<sequence length="465" mass="51305">MNAPFAASPLLERTEFDSLLVAPSRERRRLQCYLALVLADILAIFTGFSAMGYLLAGTDGFAPSLVHAQLILPIYLTLALYNGAYSTTSLQQGWTGVFRALVAIAISVVVVVFVQFLIRPNADVSRMGFNGGAILAMCVIAWLRLQLRSLVRWRCGENVLNELIIDDGGPRVELRGAIRISAAAMGLRPNLNDPNALDRIGLVLRNIDRVVVSCPSGRRAEWAMMLKGANVDGEVLDDEVARLGAQGARVVGKHGLLLVSAGPLGLRERAIKRLFDVAFAGTAILVLSPLLITVALAIKLQDGGSVFFNQRRMGRGNRFFNMYKFRSMSEALCDSDGNVSASRDDQRITRVGRFIRKTSIDELPQLFNVLLGDMSLVGPRPHATGSLAGDKLFWEVDLRYWQRHSLKPGLSGLAQVRGFRGATDHESDLVNRLQADLEYLEGWTIMRDIQIIFLTMRVLVHDRAF</sequence>
<reference evidence="5 6" key="1">
    <citation type="submission" date="2019-12" db="EMBL/GenBank/DDBJ databases">
        <authorList>
            <person name="Feng G."/>
            <person name="Zhu H."/>
        </authorList>
    </citation>
    <scope>NUCLEOTIDE SEQUENCE [LARGE SCALE GENOMIC DNA]</scope>
    <source>
        <strain evidence="5 6">FGD1</strain>
    </source>
</reference>
<feature type="domain" description="Bacterial sugar transferase" evidence="4">
    <location>
        <begin position="272"/>
        <end position="460"/>
    </location>
</feature>
<dbReference type="InterPro" id="IPR003362">
    <property type="entry name" value="Bact_transf"/>
</dbReference>
<dbReference type="EMBL" id="WVTD01000001">
    <property type="protein sequence ID" value="MYL96545.1"/>
    <property type="molecule type" value="Genomic_DNA"/>
</dbReference>
<accession>A0A7X4GDT5</accession>
<dbReference type="GO" id="GO:0016780">
    <property type="term" value="F:phosphotransferase activity, for other substituted phosphate groups"/>
    <property type="evidence" value="ECO:0007669"/>
    <property type="project" value="TreeGrafter"/>
</dbReference>
<proteinExistence type="inferred from homology"/>
<feature type="transmembrane region" description="Helical" evidence="3">
    <location>
        <begin position="97"/>
        <end position="118"/>
    </location>
</feature>
<name>A0A7X4GDT5_9SPHN</name>
<evidence type="ECO:0000313" key="5">
    <source>
        <dbReference type="EMBL" id="MYL96545.1"/>
    </source>
</evidence>
<keyword evidence="3" id="KW-0812">Transmembrane</keyword>
<dbReference type="RefSeq" id="WP_160984258.1">
    <property type="nucleotide sequence ID" value="NZ_WVTD01000001.1"/>
</dbReference>
<evidence type="ECO:0000259" key="4">
    <source>
        <dbReference type="Pfam" id="PF02397"/>
    </source>
</evidence>
<evidence type="ECO:0000313" key="6">
    <source>
        <dbReference type="Proteomes" id="UP000465810"/>
    </source>
</evidence>
<dbReference type="AlphaFoldDB" id="A0A7X4GDT5"/>
<keyword evidence="6" id="KW-1185">Reference proteome</keyword>
<dbReference type="PANTHER" id="PTHR30576">
    <property type="entry name" value="COLANIC BIOSYNTHESIS UDP-GLUCOSE LIPID CARRIER TRANSFERASE"/>
    <property type="match status" value="1"/>
</dbReference>
<keyword evidence="3" id="KW-0472">Membrane</keyword>